<proteinExistence type="predicted"/>
<gene>
    <name evidence="2" type="ORF">HNQ62_000593</name>
</gene>
<dbReference type="AlphaFoldDB" id="A0A7J9RRQ2"/>
<keyword evidence="1" id="KW-1133">Transmembrane helix</keyword>
<accession>A0A7J9RRQ2</accession>
<keyword evidence="1" id="KW-0472">Membrane</keyword>
<keyword evidence="1" id="KW-0812">Transmembrane</keyword>
<dbReference type="Proteomes" id="UP000582213">
    <property type="component" value="Unassembled WGS sequence"/>
</dbReference>
<evidence type="ECO:0000313" key="2">
    <source>
        <dbReference type="EMBL" id="MBB5252860.1"/>
    </source>
</evidence>
<feature type="transmembrane region" description="Helical" evidence="1">
    <location>
        <begin position="6"/>
        <end position="28"/>
    </location>
</feature>
<evidence type="ECO:0000313" key="3">
    <source>
        <dbReference type="Proteomes" id="UP000582213"/>
    </source>
</evidence>
<sequence length="34" mass="3694">MNPTEMLLVFAYTAVGLSVLGAILAIVFRIKRGE</sequence>
<protein>
    <submittedName>
        <fullName evidence="2">Uncharacterized protein</fullName>
    </submittedName>
</protein>
<name>A0A7J9RRQ2_SULOH</name>
<reference evidence="2 3" key="1">
    <citation type="submission" date="2020-08" db="EMBL/GenBank/DDBJ databases">
        <title>Genomic Encyclopedia of Type Strains, Phase IV (KMG-IV): sequencing the most valuable type-strain genomes for metagenomic binning, comparative biology and taxonomic classification.</title>
        <authorList>
            <person name="Goeker M."/>
        </authorList>
    </citation>
    <scope>NUCLEOTIDE SEQUENCE [LARGE SCALE GENOMIC DNA]</scope>
    <source>
        <strain evidence="2 3">DSM 12421</strain>
    </source>
</reference>
<evidence type="ECO:0000256" key="1">
    <source>
        <dbReference type="SAM" id="Phobius"/>
    </source>
</evidence>
<dbReference type="EMBL" id="JACHFY010000002">
    <property type="protein sequence ID" value="MBB5252860.1"/>
    <property type="molecule type" value="Genomic_DNA"/>
</dbReference>
<comment type="caution">
    <text evidence="2">The sequence shown here is derived from an EMBL/GenBank/DDBJ whole genome shotgun (WGS) entry which is preliminary data.</text>
</comment>
<organism evidence="2 3">
    <name type="scientific">Sulfurisphaera ohwakuensis</name>
    <dbReference type="NCBI Taxonomy" id="69656"/>
    <lineage>
        <taxon>Archaea</taxon>
        <taxon>Thermoproteota</taxon>
        <taxon>Thermoprotei</taxon>
        <taxon>Sulfolobales</taxon>
        <taxon>Sulfolobaceae</taxon>
        <taxon>Sulfurisphaera</taxon>
    </lineage>
</organism>